<dbReference type="AlphaFoldDB" id="A0A370TFL7"/>
<dbReference type="PANTHER" id="PTHR42034:SF1">
    <property type="entry name" value="CONDENSATION DOMAIN-CONTAINING PROTEIN"/>
    <property type="match status" value="1"/>
</dbReference>
<comment type="caution">
    <text evidence="1">The sequence shown here is derived from an EMBL/GenBank/DDBJ whole genome shotgun (WGS) entry which is preliminary data.</text>
</comment>
<dbReference type="PANTHER" id="PTHR42034">
    <property type="entry name" value="CHROMOSOME 7, WHOLE GENOME SHOTGUN SEQUENCE-RELATED"/>
    <property type="match status" value="1"/>
</dbReference>
<dbReference type="Gene3D" id="3.30.559.30">
    <property type="entry name" value="Nonribosomal peptide synthetase, condensation domain"/>
    <property type="match status" value="1"/>
</dbReference>
<sequence length="513" mass="56796">MHTNPLHWHETTHGRWERDIDEPERFYATLARLFEGTGRTFFAITGYVSISLPIDSKFHTESEQGQLVESAFRQAWAQLRYEHPTLASTVEFDNEKKKCVKVYHTLATVDDESQWLSSSFKVINNGQTGDQISNADPPVEKYATLFLITPPAPKGEYTSLRRDIVFRCHHSIIDGIGTLILLNNLLIHAASGYTLQDSYHLDSLNGTETTNLSPSFHVAANLANPPTQAQQDRLTEILAFNSDATSLDSNSTVLSLPFRKSPSNPPGPSQRSLLKLSVAETSAVLEKCKALGLTPTHAFHAGIVLVLRNLQPRNDLARKGRYINYSLLNLRSYCSPPYDSAQHAAAVYHSASGKSLVIDVNIPSVSNPKNEGVLRQEFTAVARDIKVFYHSVQSDPNHCAMVPLYYSSISPPYPEEVPEVPLPNTAPTVSISSLGVIDKIMQPQHEQFTVCGDGIGPWVASDELGTGIGVYLGTWRGQMEISAGYNDAFRGKEEAGDFLEEVRRIVFEALDIK</sequence>
<dbReference type="RefSeq" id="XP_031866974.1">
    <property type="nucleotide sequence ID" value="XM_032016683.1"/>
</dbReference>
<dbReference type="EMBL" id="NPIC01000008">
    <property type="protein sequence ID" value="RDL33692.1"/>
    <property type="molecule type" value="Genomic_DNA"/>
</dbReference>
<dbReference type="Gene3D" id="3.30.559.10">
    <property type="entry name" value="Chloramphenicol acetyltransferase-like domain"/>
    <property type="match status" value="1"/>
</dbReference>
<accession>A0A370TFL7</accession>
<evidence type="ECO:0000313" key="2">
    <source>
        <dbReference type="Proteomes" id="UP000254866"/>
    </source>
</evidence>
<protein>
    <submittedName>
        <fullName evidence="1">Uncharacterized protein</fullName>
    </submittedName>
</protein>
<dbReference type="InterPro" id="IPR023213">
    <property type="entry name" value="CAT-like_dom_sf"/>
</dbReference>
<proteinExistence type="predicted"/>
<dbReference type="GeneID" id="43600909"/>
<dbReference type="SUPFAM" id="SSF52777">
    <property type="entry name" value="CoA-dependent acyltransferases"/>
    <property type="match status" value="1"/>
</dbReference>
<reference evidence="1 2" key="1">
    <citation type="journal article" date="2018" name="IMA Fungus">
        <title>IMA Genome-F 9: Draft genome sequence of Annulohypoxylon stygium, Aspergillus mulundensis, Berkeleyomyces basicola (syn. Thielaviopsis basicola), Ceratocystis smalleyi, two Cercospora beticola strains, Coleophoma cylindrospora, Fusarium fracticaudum, Phialophora cf. hyalina, and Morchella septimelata.</title>
        <authorList>
            <person name="Wingfield B.D."/>
            <person name="Bills G.F."/>
            <person name="Dong Y."/>
            <person name="Huang W."/>
            <person name="Nel W.J."/>
            <person name="Swalarsk-Parry B.S."/>
            <person name="Vaghefi N."/>
            <person name="Wilken P.M."/>
            <person name="An Z."/>
            <person name="de Beer Z.W."/>
            <person name="De Vos L."/>
            <person name="Chen L."/>
            <person name="Duong T.A."/>
            <person name="Gao Y."/>
            <person name="Hammerbacher A."/>
            <person name="Kikkert J.R."/>
            <person name="Li Y."/>
            <person name="Li H."/>
            <person name="Li K."/>
            <person name="Li Q."/>
            <person name="Liu X."/>
            <person name="Ma X."/>
            <person name="Naidoo K."/>
            <person name="Pethybridge S.J."/>
            <person name="Sun J."/>
            <person name="Steenkamp E.T."/>
            <person name="van der Nest M.A."/>
            <person name="van Wyk S."/>
            <person name="Wingfield M.J."/>
            <person name="Xiong C."/>
            <person name="Yue Q."/>
            <person name="Zhang X."/>
        </authorList>
    </citation>
    <scope>NUCLEOTIDE SEQUENCE [LARGE SCALE GENOMIC DNA]</scope>
    <source>
        <strain evidence="1 2">BP 5553</strain>
    </source>
</reference>
<dbReference type="OrthoDB" id="2548233at2759"/>
<dbReference type="Proteomes" id="UP000254866">
    <property type="component" value="Unassembled WGS sequence"/>
</dbReference>
<name>A0A370TFL7_9HELO</name>
<evidence type="ECO:0000313" key="1">
    <source>
        <dbReference type="EMBL" id="RDL33692.1"/>
    </source>
</evidence>
<keyword evidence="2" id="KW-1185">Reference proteome</keyword>
<gene>
    <name evidence="1" type="ORF">BP5553_08060</name>
</gene>
<organism evidence="1 2">
    <name type="scientific">Venustampulla echinocandica</name>
    <dbReference type="NCBI Taxonomy" id="2656787"/>
    <lineage>
        <taxon>Eukaryota</taxon>
        <taxon>Fungi</taxon>
        <taxon>Dikarya</taxon>
        <taxon>Ascomycota</taxon>
        <taxon>Pezizomycotina</taxon>
        <taxon>Leotiomycetes</taxon>
        <taxon>Helotiales</taxon>
        <taxon>Pleuroascaceae</taxon>
        <taxon>Venustampulla</taxon>
    </lineage>
</organism>